<name>B4D465_9BACT</name>
<dbReference type="PROSITE" id="PS51007">
    <property type="entry name" value="CYTC"/>
    <property type="match status" value="1"/>
</dbReference>
<dbReference type="Pfam" id="PF07624">
    <property type="entry name" value="PSD2"/>
    <property type="match status" value="1"/>
</dbReference>
<keyword evidence="9" id="KW-1185">Reference proteome</keyword>
<evidence type="ECO:0000313" key="8">
    <source>
        <dbReference type="EMBL" id="EDY18666.1"/>
    </source>
</evidence>
<dbReference type="GO" id="GO:0046872">
    <property type="term" value="F:metal ion binding"/>
    <property type="evidence" value="ECO:0007669"/>
    <property type="project" value="UniProtKB-KW"/>
</dbReference>
<proteinExistence type="predicted"/>
<evidence type="ECO:0000256" key="5">
    <source>
        <dbReference type="SAM" id="MobiDB-lite"/>
    </source>
</evidence>
<keyword evidence="2 4" id="KW-0479">Metal-binding</keyword>
<dbReference type="AlphaFoldDB" id="B4D465"/>
<keyword evidence="6" id="KW-0732">Signal</keyword>
<dbReference type="STRING" id="497964.CfE428DRAFT_3703"/>
<dbReference type="Pfam" id="PF07631">
    <property type="entry name" value="PSD4"/>
    <property type="match status" value="1"/>
</dbReference>
<dbReference type="SUPFAM" id="SSF46626">
    <property type="entry name" value="Cytochrome c"/>
    <property type="match status" value="1"/>
</dbReference>
<dbReference type="InParanoid" id="B4D465"/>
<keyword evidence="1 4" id="KW-0349">Heme</keyword>
<dbReference type="Pfam" id="PF07626">
    <property type="entry name" value="PSD3"/>
    <property type="match status" value="1"/>
</dbReference>
<evidence type="ECO:0000256" key="3">
    <source>
        <dbReference type="ARBA" id="ARBA00023004"/>
    </source>
</evidence>
<dbReference type="InterPro" id="IPR013043">
    <property type="entry name" value="DUF1595"/>
</dbReference>
<dbReference type="InterPro" id="IPR036909">
    <property type="entry name" value="Cyt_c-like_dom_sf"/>
</dbReference>
<protein>
    <recommendedName>
        <fullName evidence="7">Cytochrome c domain-containing protein</fullName>
    </recommendedName>
</protein>
<reference evidence="8 9" key="1">
    <citation type="journal article" date="2011" name="J. Bacteriol.">
        <title>Genome sequence of Chthoniobacter flavus Ellin428, an aerobic heterotrophic soil bacterium.</title>
        <authorList>
            <person name="Kant R."/>
            <person name="van Passel M.W."/>
            <person name="Palva A."/>
            <person name="Lucas S."/>
            <person name="Lapidus A."/>
            <person name="Glavina Del Rio T."/>
            <person name="Dalin E."/>
            <person name="Tice H."/>
            <person name="Bruce D."/>
            <person name="Goodwin L."/>
            <person name="Pitluck S."/>
            <person name="Larimer F.W."/>
            <person name="Land M.L."/>
            <person name="Hauser L."/>
            <person name="Sangwan P."/>
            <person name="de Vos W.M."/>
            <person name="Janssen P.H."/>
            <person name="Smidt H."/>
        </authorList>
    </citation>
    <scope>NUCLEOTIDE SEQUENCE [LARGE SCALE GENOMIC DNA]</scope>
    <source>
        <strain evidence="8 9">Ellin428</strain>
    </source>
</reference>
<accession>B4D465</accession>
<dbReference type="eggNOG" id="COG1020">
    <property type="taxonomic scope" value="Bacteria"/>
</dbReference>
<dbReference type="Pfam" id="PF07637">
    <property type="entry name" value="PSD5"/>
    <property type="match status" value="1"/>
</dbReference>
<feature type="region of interest" description="Disordered" evidence="5">
    <location>
        <begin position="670"/>
        <end position="689"/>
    </location>
</feature>
<comment type="caution">
    <text evidence="8">The sequence shown here is derived from an EMBL/GenBank/DDBJ whole genome shotgun (WGS) entry which is preliminary data.</text>
</comment>
<dbReference type="InterPro" id="IPR009056">
    <property type="entry name" value="Cyt_c-like_dom"/>
</dbReference>
<organism evidence="8 9">
    <name type="scientific">Chthoniobacter flavus Ellin428</name>
    <dbReference type="NCBI Taxonomy" id="497964"/>
    <lineage>
        <taxon>Bacteria</taxon>
        <taxon>Pseudomonadati</taxon>
        <taxon>Verrucomicrobiota</taxon>
        <taxon>Spartobacteria</taxon>
        <taxon>Chthoniobacterales</taxon>
        <taxon>Chthoniobacteraceae</taxon>
        <taxon>Chthoniobacter</taxon>
    </lineage>
</organism>
<dbReference type="InterPro" id="IPR011429">
    <property type="entry name" value="Cyt_c_Planctomycete-type"/>
</dbReference>
<dbReference type="PANTHER" id="PTHR35889:SF3">
    <property type="entry name" value="F-BOX DOMAIN-CONTAINING PROTEIN"/>
    <property type="match status" value="1"/>
</dbReference>
<dbReference type="InterPro" id="IPR011478">
    <property type="entry name" value="DUF1585"/>
</dbReference>
<evidence type="ECO:0000256" key="4">
    <source>
        <dbReference type="PROSITE-ProRule" id="PRU00433"/>
    </source>
</evidence>
<evidence type="ECO:0000256" key="1">
    <source>
        <dbReference type="ARBA" id="ARBA00022617"/>
    </source>
</evidence>
<keyword evidence="3 4" id="KW-0408">Iron</keyword>
<dbReference type="Proteomes" id="UP000005824">
    <property type="component" value="Unassembled WGS sequence"/>
</dbReference>
<feature type="domain" description="Cytochrome c" evidence="7">
    <location>
        <begin position="20"/>
        <end position="126"/>
    </location>
</feature>
<evidence type="ECO:0000259" key="7">
    <source>
        <dbReference type="PROSITE" id="PS51007"/>
    </source>
</evidence>
<dbReference type="InterPro" id="IPR013042">
    <property type="entry name" value="DUF1592"/>
</dbReference>
<dbReference type="RefSeq" id="WP_006981028.1">
    <property type="nucleotide sequence ID" value="NZ_ABVL01000011.1"/>
</dbReference>
<evidence type="ECO:0000256" key="2">
    <source>
        <dbReference type="ARBA" id="ARBA00022723"/>
    </source>
</evidence>
<dbReference type="PANTHER" id="PTHR35889">
    <property type="entry name" value="CYCLOINULO-OLIGOSACCHARIDE FRUCTANOTRANSFERASE-RELATED"/>
    <property type="match status" value="1"/>
</dbReference>
<feature type="signal peptide" evidence="6">
    <location>
        <begin position="1"/>
        <end position="38"/>
    </location>
</feature>
<evidence type="ECO:0000256" key="6">
    <source>
        <dbReference type="SAM" id="SignalP"/>
    </source>
</evidence>
<dbReference type="GO" id="GO:0009055">
    <property type="term" value="F:electron transfer activity"/>
    <property type="evidence" value="ECO:0007669"/>
    <property type="project" value="InterPro"/>
</dbReference>
<dbReference type="Pfam" id="PF07627">
    <property type="entry name" value="PSCyt3"/>
    <property type="match status" value="1"/>
</dbReference>
<sequence precursor="true">MPLPRVFPAVHRRILFSLRSVAASGLALLSAGLSSAHAAAQAQENLEKIVRPFFKENCTKCHGEKKQKGDLRVDNLMIDFDSPKIMGHWEEIMNRINSGDMPPDDVDKRPKPEDIARVSEYIAGQLVEADSARQSSAGERVALRRLTREEYANSVHDLLGVNFDVTDPTGLPEDPDWHGIQRIGSVLTISPAHIEKYLAAADSVLSEALSLGPAPKREFTHISAFDLRGGGWKGLEKEYEARGIANQVRADIVPNNGALDDRTFNIKTGGEYIVRVKLSGLRPPGGRAPRLRLYAADISRTLFEQDIDTPEDKPIVIEFRTHLPPGQHPVHIVNSVPGPNPEARRSRPGPNTIAFTSLQSRIPWQMKFTDDDGKPILPFLLIDYIEVDGPIVDSWPTAAHQQIFFGGENATKDSAYAREIIRRFTERAWRRPVTNDELDRYVKLAEKAQQLGDNFEGSIKTALSAVMCAKSFLYIEEGKPVAPSPKLNDYELASRLSYFLWSSMPDDHLLELAHAGKLHERETLREEVRRMLADPKAADFASSFPRQWLQLRRVGMFPPDKVLYPDYDEYLEKSMINETVDFFADVLHRNASLREFLDSNWTMLNERLAKFYGIDGVEGDNFRRVTLKPEDHRGGLLTQAAVLSLTSDGTRHRPVHRGVWVLESIIGKPPPPPPANVPALSTPDANSRKTTVRQKLEAHRSDANCAACHRRIDPLGLAFDNYDAIGRWRTVETVHAGTGEDPKIDPSGELYDGRTFKDAVELKKILLDDTDKFANAFTEKLATYALRRGTTFSDRAELRKVTEQAKASDYKLASLIESLVTSDIFQKR</sequence>
<dbReference type="InterPro" id="IPR013036">
    <property type="entry name" value="DUF1587"/>
</dbReference>
<dbReference type="EMBL" id="ABVL01000011">
    <property type="protein sequence ID" value="EDY18666.1"/>
    <property type="molecule type" value="Genomic_DNA"/>
</dbReference>
<gene>
    <name evidence="8" type="ORF">CfE428DRAFT_3703</name>
</gene>
<dbReference type="Pfam" id="PF07635">
    <property type="entry name" value="PSCyt1"/>
    <property type="match status" value="1"/>
</dbReference>
<dbReference type="InterPro" id="IPR013039">
    <property type="entry name" value="DUF1588"/>
</dbReference>
<evidence type="ECO:0000313" key="9">
    <source>
        <dbReference type="Proteomes" id="UP000005824"/>
    </source>
</evidence>
<dbReference type="GO" id="GO:0020037">
    <property type="term" value="F:heme binding"/>
    <property type="evidence" value="ECO:0007669"/>
    <property type="project" value="InterPro"/>
</dbReference>
<feature type="chain" id="PRO_5002800503" description="Cytochrome c domain-containing protein" evidence="6">
    <location>
        <begin position="39"/>
        <end position="828"/>
    </location>
</feature>